<dbReference type="GO" id="GO:0005737">
    <property type="term" value="C:cytoplasm"/>
    <property type="evidence" value="ECO:0007669"/>
    <property type="project" value="UniProtKB-ARBA"/>
</dbReference>
<dbReference type="Proteomes" id="UP000464374">
    <property type="component" value="Chromosome"/>
</dbReference>
<sequence length="82" mass="9596">MSVKIRLKKFGTKKRPYYRIVVQDVREPRDGKTIDEVGIYHPIEAEDQQIAFDADKVRGWLNKGAQPTDTVRHLLNKKQFTL</sequence>
<dbReference type="Gene3D" id="3.30.1320.10">
    <property type="match status" value="1"/>
</dbReference>
<dbReference type="GO" id="GO:0006412">
    <property type="term" value="P:translation"/>
    <property type="evidence" value="ECO:0007669"/>
    <property type="project" value="UniProtKB-UniRule"/>
</dbReference>
<evidence type="ECO:0000256" key="1">
    <source>
        <dbReference type="ARBA" id="ARBA00022980"/>
    </source>
</evidence>
<dbReference type="InterPro" id="IPR023803">
    <property type="entry name" value="Ribosomal_bS16_dom_sf"/>
</dbReference>
<evidence type="ECO:0000256" key="2">
    <source>
        <dbReference type="ARBA" id="ARBA00023274"/>
    </source>
</evidence>
<reference evidence="4 5" key="1">
    <citation type="submission" date="2020-01" db="EMBL/GenBank/DDBJ databases">
        <title>Complete genome sequence of a human oral phylogroup 1 Treponema sp. strain ATCC 700766, originally isolated from periodontitis dental plaque.</title>
        <authorList>
            <person name="Chan Y."/>
            <person name="Huo Y.-B."/>
            <person name="Yu X.-L."/>
            <person name="Zeng H."/>
            <person name="Leung W.-K."/>
            <person name="Watt R.M."/>
        </authorList>
    </citation>
    <scope>NUCLEOTIDE SEQUENCE [LARGE SCALE GENOMIC DNA]</scope>
    <source>
        <strain evidence="4 5">OMZ 804</strain>
    </source>
</reference>
<keyword evidence="2 3" id="KW-0687">Ribonucleoprotein</keyword>
<dbReference type="NCBIfam" id="TIGR00002">
    <property type="entry name" value="S16"/>
    <property type="match status" value="1"/>
</dbReference>
<dbReference type="HAMAP" id="MF_00385">
    <property type="entry name" value="Ribosomal_bS16"/>
    <property type="match status" value="1"/>
</dbReference>
<dbReference type="Pfam" id="PF00886">
    <property type="entry name" value="Ribosomal_S16"/>
    <property type="match status" value="1"/>
</dbReference>
<evidence type="ECO:0000256" key="3">
    <source>
        <dbReference type="HAMAP-Rule" id="MF_00385"/>
    </source>
</evidence>
<dbReference type="InterPro" id="IPR000307">
    <property type="entry name" value="Ribosomal_bS16"/>
</dbReference>
<dbReference type="GO" id="GO:0003735">
    <property type="term" value="F:structural constituent of ribosome"/>
    <property type="evidence" value="ECO:0007669"/>
    <property type="project" value="InterPro"/>
</dbReference>
<organism evidence="4 5">
    <name type="scientific">Treponema vincentii</name>
    <dbReference type="NCBI Taxonomy" id="69710"/>
    <lineage>
        <taxon>Bacteria</taxon>
        <taxon>Pseudomonadati</taxon>
        <taxon>Spirochaetota</taxon>
        <taxon>Spirochaetia</taxon>
        <taxon>Spirochaetales</taxon>
        <taxon>Treponemataceae</taxon>
        <taxon>Treponema</taxon>
    </lineage>
</organism>
<dbReference type="KEGG" id="trz:GWP43_08385"/>
<proteinExistence type="inferred from homology"/>
<accession>A0A6P1Y0Z0</accession>
<comment type="similarity">
    <text evidence="3">Belongs to the bacterial ribosomal protein bS16 family.</text>
</comment>
<dbReference type="EMBL" id="CP048020">
    <property type="protein sequence ID" value="QHX43458.1"/>
    <property type="molecule type" value="Genomic_DNA"/>
</dbReference>
<protein>
    <recommendedName>
        <fullName evidence="3">Small ribosomal subunit protein bS16</fullName>
    </recommendedName>
</protein>
<dbReference type="GO" id="GO:0015935">
    <property type="term" value="C:small ribosomal subunit"/>
    <property type="evidence" value="ECO:0007669"/>
    <property type="project" value="TreeGrafter"/>
</dbReference>
<dbReference type="SUPFAM" id="SSF54565">
    <property type="entry name" value="Ribosomal protein S16"/>
    <property type="match status" value="1"/>
</dbReference>
<keyword evidence="1 3" id="KW-0689">Ribosomal protein</keyword>
<evidence type="ECO:0000313" key="5">
    <source>
        <dbReference type="Proteomes" id="UP000464374"/>
    </source>
</evidence>
<evidence type="ECO:0000313" key="4">
    <source>
        <dbReference type="EMBL" id="QHX43458.1"/>
    </source>
</evidence>
<name>A0A6P1Y0Z0_9SPIR</name>
<dbReference type="AlphaFoldDB" id="A0A6P1Y0Z0"/>
<dbReference type="RefSeq" id="WP_044012752.1">
    <property type="nucleotide sequence ID" value="NZ_CP048020.1"/>
</dbReference>
<gene>
    <name evidence="3 4" type="primary">rpsP</name>
    <name evidence="4" type="ORF">GWP43_08385</name>
</gene>
<dbReference type="PANTHER" id="PTHR12919">
    <property type="entry name" value="30S RIBOSOMAL PROTEIN S16"/>
    <property type="match status" value="1"/>
</dbReference>
<dbReference type="PANTHER" id="PTHR12919:SF20">
    <property type="entry name" value="SMALL RIBOSOMAL SUBUNIT PROTEIN BS16M"/>
    <property type="match status" value="1"/>
</dbReference>